<dbReference type="CDD" id="cd07043">
    <property type="entry name" value="STAS_anti-anti-sigma_factors"/>
    <property type="match status" value="1"/>
</dbReference>
<accession>A0ABU5JBN4</accession>
<dbReference type="PROSITE" id="PS50801">
    <property type="entry name" value="STAS"/>
    <property type="match status" value="1"/>
</dbReference>
<dbReference type="PANTHER" id="PTHR33495">
    <property type="entry name" value="ANTI-SIGMA FACTOR ANTAGONIST TM_1081-RELATED-RELATED"/>
    <property type="match status" value="1"/>
</dbReference>
<comment type="caution">
    <text evidence="4">The sequence shown here is derived from an EMBL/GenBank/DDBJ whole genome shotgun (WGS) entry which is preliminary data.</text>
</comment>
<dbReference type="Gene3D" id="3.30.750.24">
    <property type="entry name" value="STAS domain"/>
    <property type="match status" value="1"/>
</dbReference>
<evidence type="ECO:0000256" key="1">
    <source>
        <dbReference type="ARBA" id="ARBA00009013"/>
    </source>
</evidence>
<evidence type="ECO:0000313" key="4">
    <source>
        <dbReference type="EMBL" id="MDZ5490000.1"/>
    </source>
</evidence>
<dbReference type="EMBL" id="JAXOTQ010000011">
    <property type="protein sequence ID" value="MDZ5490000.1"/>
    <property type="molecule type" value="Genomic_DNA"/>
</dbReference>
<gene>
    <name evidence="4" type="ORF">U2F25_11070</name>
</gene>
<dbReference type="InterPro" id="IPR058548">
    <property type="entry name" value="MlaB-like_STAS"/>
</dbReference>
<dbReference type="SUPFAM" id="SSF52091">
    <property type="entry name" value="SpoIIaa-like"/>
    <property type="match status" value="1"/>
</dbReference>
<organism evidence="4 5">
    <name type="scientific">Micromonospora sicca</name>
    <dbReference type="NCBI Taxonomy" id="2202420"/>
    <lineage>
        <taxon>Bacteria</taxon>
        <taxon>Bacillati</taxon>
        <taxon>Actinomycetota</taxon>
        <taxon>Actinomycetes</taxon>
        <taxon>Micromonosporales</taxon>
        <taxon>Micromonosporaceae</taxon>
        <taxon>Micromonospora</taxon>
    </lineage>
</organism>
<evidence type="ECO:0000256" key="2">
    <source>
        <dbReference type="RuleBase" id="RU003749"/>
    </source>
</evidence>
<dbReference type="InterPro" id="IPR002645">
    <property type="entry name" value="STAS_dom"/>
</dbReference>
<comment type="similarity">
    <text evidence="1 2">Belongs to the anti-sigma-factor antagonist family.</text>
</comment>
<keyword evidence="5" id="KW-1185">Reference proteome</keyword>
<dbReference type="InterPro" id="IPR003658">
    <property type="entry name" value="Anti-sigma_ant"/>
</dbReference>
<dbReference type="InterPro" id="IPR036513">
    <property type="entry name" value="STAS_dom_sf"/>
</dbReference>
<reference evidence="4 5" key="1">
    <citation type="submission" date="2023-12" db="EMBL/GenBank/DDBJ databases">
        <title>Micromonospora sp. nov., isolated from Atacama Desert.</title>
        <authorList>
            <person name="Carro L."/>
            <person name="Golinska P."/>
            <person name="Klenk H.-P."/>
            <person name="Goodfellow M."/>
        </authorList>
    </citation>
    <scope>NUCLEOTIDE SEQUENCE [LARGE SCALE GENOMIC DNA]</scope>
    <source>
        <strain evidence="4 5">4G53</strain>
    </source>
</reference>
<proteinExistence type="inferred from homology"/>
<dbReference type="NCBIfam" id="TIGR00377">
    <property type="entry name" value="ant_ant_sig"/>
    <property type="match status" value="1"/>
</dbReference>
<sequence>MTDQLSWQHRIRTEPDGIVVVLDGEIDVNGAAALLSLLDATIDSAQQVLVDLHAVQFIDSTVISVLITARHIATGAGKRFGVVNPTGNVARTLRVTGVLDALAPSRA</sequence>
<evidence type="ECO:0000259" key="3">
    <source>
        <dbReference type="PROSITE" id="PS50801"/>
    </source>
</evidence>
<name>A0ABU5JBN4_9ACTN</name>
<dbReference type="Pfam" id="PF13466">
    <property type="entry name" value="STAS_2"/>
    <property type="match status" value="1"/>
</dbReference>
<dbReference type="PANTHER" id="PTHR33495:SF2">
    <property type="entry name" value="ANTI-SIGMA FACTOR ANTAGONIST TM_1081-RELATED"/>
    <property type="match status" value="1"/>
</dbReference>
<dbReference type="Proteomes" id="UP001290101">
    <property type="component" value="Unassembled WGS sequence"/>
</dbReference>
<feature type="domain" description="STAS" evidence="3">
    <location>
        <begin position="7"/>
        <end position="107"/>
    </location>
</feature>
<protein>
    <recommendedName>
        <fullName evidence="2">Anti-sigma factor antagonist</fullName>
    </recommendedName>
</protein>
<evidence type="ECO:0000313" key="5">
    <source>
        <dbReference type="Proteomes" id="UP001290101"/>
    </source>
</evidence>
<dbReference type="RefSeq" id="WP_322440262.1">
    <property type="nucleotide sequence ID" value="NZ_JAXOTQ010000011.1"/>
</dbReference>